<feature type="transmembrane region" description="Helical" evidence="6">
    <location>
        <begin position="171"/>
        <end position="191"/>
    </location>
</feature>
<proteinExistence type="predicted"/>
<feature type="transmembrane region" description="Helical" evidence="6">
    <location>
        <begin position="139"/>
        <end position="159"/>
    </location>
</feature>
<evidence type="ECO:0000256" key="3">
    <source>
        <dbReference type="ARBA" id="ARBA00022989"/>
    </source>
</evidence>
<reference evidence="8" key="2">
    <citation type="submission" date="2020-05" db="UniProtKB">
        <authorList>
            <consortium name="EnsemblMetazoa"/>
        </authorList>
    </citation>
    <scope>IDENTIFICATION</scope>
    <source>
        <strain evidence="8">CM1001059</strain>
    </source>
</reference>
<keyword evidence="4 6" id="KW-0472">Membrane</keyword>
<feature type="transmembrane region" description="Helical" evidence="6">
    <location>
        <begin position="518"/>
        <end position="538"/>
    </location>
</feature>
<dbReference type="GO" id="GO:0016020">
    <property type="term" value="C:membrane"/>
    <property type="evidence" value="ECO:0007669"/>
    <property type="project" value="UniProtKB-SubCell"/>
</dbReference>
<dbReference type="InterPro" id="IPR050549">
    <property type="entry name" value="MFS_Trehalose_Transporter"/>
</dbReference>
<feature type="transmembrane region" description="Helical" evidence="6">
    <location>
        <begin position="226"/>
        <end position="246"/>
    </location>
</feature>
<evidence type="ECO:0000256" key="4">
    <source>
        <dbReference type="ARBA" id="ARBA00023136"/>
    </source>
</evidence>
<evidence type="ECO:0000259" key="7">
    <source>
        <dbReference type="PROSITE" id="PS50850"/>
    </source>
</evidence>
<feature type="transmembrane region" description="Helical" evidence="6">
    <location>
        <begin position="389"/>
        <end position="410"/>
    </location>
</feature>
<keyword evidence="5" id="KW-0325">Glycoprotein</keyword>
<organism evidence="8 9">
    <name type="scientific">Anopheles melas</name>
    <dbReference type="NCBI Taxonomy" id="34690"/>
    <lineage>
        <taxon>Eukaryota</taxon>
        <taxon>Metazoa</taxon>
        <taxon>Ecdysozoa</taxon>
        <taxon>Arthropoda</taxon>
        <taxon>Hexapoda</taxon>
        <taxon>Insecta</taxon>
        <taxon>Pterygota</taxon>
        <taxon>Neoptera</taxon>
        <taxon>Endopterygota</taxon>
        <taxon>Diptera</taxon>
        <taxon>Nematocera</taxon>
        <taxon>Culicoidea</taxon>
        <taxon>Culicidae</taxon>
        <taxon>Anophelinae</taxon>
        <taxon>Anopheles</taxon>
    </lineage>
</organism>
<reference evidence="9" key="1">
    <citation type="submission" date="2014-01" db="EMBL/GenBank/DDBJ databases">
        <title>The Genome Sequence of Anopheles melas CM1001059_A (V2).</title>
        <authorList>
            <consortium name="The Broad Institute Genomics Platform"/>
            <person name="Neafsey D.E."/>
            <person name="Besansky N."/>
            <person name="Howell P."/>
            <person name="Walton C."/>
            <person name="Young S.K."/>
            <person name="Zeng Q."/>
            <person name="Gargeya S."/>
            <person name="Fitzgerald M."/>
            <person name="Haas B."/>
            <person name="Abouelleil A."/>
            <person name="Allen A.W."/>
            <person name="Alvarado L."/>
            <person name="Arachchi H.M."/>
            <person name="Berlin A.M."/>
            <person name="Chapman S.B."/>
            <person name="Gainer-Dewar J."/>
            <person name="Goldberg J."/>
            <person name="Griggs A."/>
            <person name="Gujja S."/>
            <person name="Hansen M."/>
            <person name="Howarth C."/>
            <person name="Imamovic A."/>
            <person name="Ireland A."/>
            <person name="Larimer J."/>
            <person name="McCowan C."/>
            <person name="Murphy C."/>
            <person name="Pearson M."/>
            <person name="Poon T.W."/>
            <person name="Priest M."/>
            <person name="Roberts A."/>
            <person name="Saif S."/>
            <person name="Shea T."/>
            <person name="Sisk P."/>
            <person name="Sykes S."/>
            <person name="Wortman J."/>
            <person name="Nusbaum C."/>
            <person name="Birren B."/>
        </authorList>
    </citation>
    <scope>NUCLEOTIDE SEQUENCE [LARGE SCALE GENOMIC DNA]</scope>
    <source>
        <strain evidence="9">CM1001059</strain>
    </source>
</reference>
<dbReference type="Gene3D" id="1.20.1250.20">
    <property type="entry name" value="MFS general substrate transporter like domains"/>
    <property type="match status" value="1"/>
</dbReference>
<feature type="transmembrane region" description="Helical" evidence="6">
    <location>
        <begin position="486"/>
        <end position="506"/>
    </location>
</feature>
<dbReference type="PRINTS" id="PR00171">
    <property type="entry name" value="SUGRTRNSPORT"/>
</dbReference>
<evidence type="ECO:0000256" key="5">
    <source>
        <dbReference type="ARBA" id="ARBA00023180"/>
    </source>
</evidence>
<feature type="transmembrane region" description="Helical" evidence="6">
    <location>
        <begin position="197"/>
        <end position="214"/>
    </location>
</feature>
<feature type="transmembrane region" description="Helical" evidence="6">
    <location>
        <begin position="453"/>
        <end position="474"/>
    </location>
</feature>
<evidence type="ECO:0000256" key="2">
    <source>
        <dbReference type="ARBA" id="ARBA00022692"/>
    </source>
</evidence>
<keyword evidence="3 6" id="KW-1133">Transmembrane helix</keyword>
<sequence length="599" mass="66799">MELLWYYMFLDAHAATNRFPNTAVRDVPDIIDRQTFKPFLRHRDAIAFEGQHGAPLKNTFQGENSEQHKDDAFREIIASCRSLSKYETNIKSALPQILSAIVAASFHIVIGISLAYSAILIPQLEQPGSDVPITKAQSSWIASIIVIMVPIGSLVAGVMMEFLGRLNTIKLAAVPCVAGWVAIALANNFTWIMVGRVLTGFACALGTSPAIVYITEVARPDMRGSLISSGPTLASLGMVIAYAKGAFMDWRLVSWICIIYTIVPVLLIQLFVPESPVWLVSKGRIEDAARSLRFLYKKYPQPEHTDQTLSEMHLNALLKERETKMAEAQKNVNRHGQQQSKLRGFLKPTGYKPMIILFWFFLIQQFSGIYITLFFAVTFIQDVGTEVNAFTASIFVGLTRFSMSLLNAWLLKRFPRRQLVMVSTTGMAICMFVSGLFTLWIKEGTTTLTWIPVVGLLLYVCASMIGLLTIPWTMTAELFPTDIRGIAHSISYSMANLLMFFAVQSYRTITDLLGGAYAVQWMFAVVSVIGFFFALFFLPETHGKSLAEIEAFFAGKSQPQRVPTEPAAKPSVTEHLIRSPSREAKLREVELMLKNKNGA</sequence>
<evidence type="ECO:0000256" key="1">
    <source>
        <dbReference type="ARBA" id="ARBA00004141"/>
    </source>
</evidence>
<comment type="subcellular location">
    <subcellularLocation>
        <location evidence="1">Membrane</location>
        <topology evidence="1">Multi-pass membrane protein</topology>
    </subcellularLocation>
</comment>
<dbReference type="InterPro" id="IPR005828">
    <property type="entry name" value="MFS_sugar_transport-like"/>
</dbReference>
<protein>
    <recommendedName>
        <fullName evidence="7">Major facilitator superfamily (MFS) profile domain-containing protein</fullName>
    </recommendedName>
</protein>
<dbReference type="PANTHER" id="PTHR48021">
    <property type="match status" value="1"/>
</dbReference>
<dbReference type="SUPFAM" id="SSF103473">
    <property type="entry name" value="MFS general substrate transporter"/>
    <property type="match status" value="1"/>
</dbReference>
<dbReference type="FunFam" id="1.20.1250.20:FF:000249">
    <property type="entry name" value="facilitated trehalose transporter Tret1"/>
    <property type="match status" value="1"/>
</dbReference>
<evidence type="ECO:0000313" key="9">
    <source>
        <dbReference type="Proteomes" id="UP000075902"/>
    </source>
</evidence>
<dbReference type="InterPro" id="IPR036259">
    <property type="entry name" value="MFS_trans_sf"/>
</dbReference>
<feature type="domain" description="Major facilitator superfamily (MFS) profile" evidence="7">
    <location>
        <begin position="97"/>
        <end position="542"/>
    </location>
</feature>
<dbReference type="Pfam" id="PF00083">
    <property type="entry name" value="Sugar_tr"/>
    <property type="match status" value="1"/>
</dbReference>
<name>A0A182TTM5_9DIPT</name>
<dbReference type="PANTHER" id="PTHR48021:SF24">
    <property type="entry name" value="MAJOR FACILITATOR SUPERFAMILY (MFS) PROFILE DOMAIN-CONTAINING PROTEIN"/>
    <property type="match status" value="1"/>
</dbReference>
<feature type="transmembrane region" description="Helical" evidence="6">
    <location>
        <begin position="419"/>
        <end position="441"/>
    </location>
</feature>
<feature type="transmembrane region" description="Helical" evidence="6">
    <location>
        <begin position="355"/>
        <end position="377"/>
    </location>
</feature>
<dbReference type="Proteomes" id="UP000075902">
    <property type="component" value="Unassembled WGS sequence"/>
</dbReference>
<accession>A0A182TTM5</accession>
<dbReference type="STRING" id="34690.A0A182TTM5"/>
<dbReference type="EnsemblMetazoa" id="AMEC008109-RA">
    <property type="protein sequence ID" value="AMEC008109-PA"/>
    <property type="gene ID" value="AMEC008109"/>
</dbReference>
<dbReference type="InterPro" id="IPR020846">
    <property type="entry name" value="MFS_dom"/>
</dbReference>
<evidence type="ECO:0000256" key="6">
    <source>
        <dbReference type="SAM" id="Phobius"/>
    </source>
</evidence>
<keyword evidence="2 6" id="KW-0812">Transmembrane</keyword>
<evidence type="ECO:0000313" key="8">
    <source>
        <dbReference type="EnsemblMetazoa" id="AMEC008109-PA"/>
    </source>
</evidence>
<dbReference type="InterPro" id="IPR003663">
    <property type="entry name" value="Sugar/inositol_transpt"/>
</dbReference>
<feature type="transmembrane region" description="Helical" evidence="6">
    <location>
        <begin position="97"/>
        <end position="119"/>
    </location>
</feature>
<dbReference type="PROSITE" id="PS50850">
    <property type="entry name" value="MFS"/>
    <property type="match status" value="1"/>
</dbReference>
<dbReference type="AlphaFoldDB" id="A0A182TTM5"/>
<dbReference type="VEuPathDB" id="VectorBase:AMEC008109"/>
<feature type="transmembrane region" description="Helical" evidence="6">
    <location>
        <begin position="252"/>
        <end position="272"/>
    </location>
</feature>
<keyword evidence="9" id="KW-1185">Reference proteome</keyword>
<dbReference type="GO" id="GO:0022857">
    <property type="term" value="F:transmembrane transporter activity"/>
    <property type="evidence" value="ECO:0007669"/>
    <property type="project" value="InterPro"/>
</dbReference>